<dbReference type="EC" id="3.4.24.-" evidence="3"/>
<dbReference type="Proteomes" id="UP000255283">
    <property type="component" value="Unassembled WGS sequence"/>
</dbReference>
<gene>
    <name evidence="3" type="primary">ina_2</name>
    <name evidence="3" type="ORF">NCTC13063_02472</name>
</gene>
<accession>A0AAQ1UP09</accession>
<dbReference type="InterPro" id="IPR008757">
    <property type="entry name" value="Peptidase_M6-like_domain"/>
</dbReference>
<dbReference type="Pfam" id="PF05547">
    <property type="entry name" value="Peptidase_M6"/>
    <property type="match status" value="1"/>
</dbReference>
<evidence type="ECO:0000313" key="4">
    <source>
        <dbReference type="Proteomes" id="UP000255283"/>
    </source>
</evidence>
<proteinExistence type="predicted"/>
<dbReference type="GO" id="GO:0006508">
    <property type="term" value="P:proteolysis"/>
    <property type="evidence" value="ECO:0007669"/>
    <property type="project" value="InterPro"/>
</dbReference>
<keyword evidence="3" id="KW-0378">Hydrolase</keyword>
<protein>
    <submittedName>
        <fullName evidence="3">Immune inhibitor A</fullName>
        <ecNumber evidence="3">3.4.24.-</ecNumber>
    </submittedName>
</protein>
<comment type="caution">
    <text evidence="3">The sequence shown here is derived from an EMBL/GenBank/DDBJ whole genome shotgun (WGS) entry which is preliminary data.</text>
</comment>
<keyword evidence="1" id="KW-0732">Signal</keyword>
<dbReference type="SUPFAM" id="SSF55486">
    <property type="entry name" value="Metalloproteases ('zincins'), catalytic domain"/>
    <property type="match status" value="1"/>
</dbReference>
<dbReference type="RefSeq" id="WP_115154346.1">
    <property type="nucleotide sequence ID" value="NZ_DBFWLE010000019.1"/>
</dbReference>
<dbReference type="AlphaFoldDB" id="A0AAQ1UP09"/>
<dbReference type="NCBIfam" id="TIGR03296">
    <property type="entry name" value="M6dom_TIGR03296"/>
    <property type="match status" value="1"/>
</dbReference>
<feature type="domain" description="Peptidase M6-like" evidence="2">
    <location>
        <begin position="144"/>
        <end position="348"/>
    </location>
</feature>
<evidence type="ECO:0000313" key="3">
    <source>
        <dbReference type="EMBL" id="SUB96701.1"/>
    </source>
</evidence>
<dbReference type="GO" id="GO:0008233">
    <property type="term" value="F:peptidase activity"/>
    <property type="evidence" value="ECO:0007669"/>
    <property type="project" value="InterPro"/>
</dbReference>
<name>A0AAQ1UP09_9BACT</name>
<feature type="chain" id="PRO_5042911187" evidence="1">
    <location>
        <begin position="20"/>
        <end position="574"/>
    </location>
</feature>
<dbReference type="PANTHER" id="PTHR41775:SF1">
    <property type="entry name" value="PEPTIDASE M6-LIKE DOMAIN-CONTAINING PROTEIN"/>
    <property type="match status" value="1"/>
</dbReference>
<sequence>MKKLLLACCMMFAAIGAWAVKADPTPFKVTLSDGTTVIASLYGDEDFSWYADTEGNVLDFDGKTFSRKGITVNELLARHRTSIKARRARRIGVGPASPVYFPHTGSPKAVVILVEFQDTPFSVTDPVASFNDFLNAEGAIPNRGLREDRNFGSVSRYFKDMSGGQFTPQFDIYGPVKVSHNMEYYGQNDGKRKDIHYDEMIKEACTALDGKIDFSKYDSNGDGDVDLVYIIYAGYGENLSGNSPNTIWPKSGSGFFGTYDGKKIKRYGVNNELNYSPTKKFQAPPYKRINGIGLFCHEFSHTLGLPDMYPINEEAQVDNQEMEYWDLMDGGEYTDNSYTPTPYTPWEKATMGWITIDKLTGDRNVTLQHDQAIKVEGNKENSHFIFHNIQNEGWSSKLMGHGMLVYRVNYPYPSVNIFDYPNNTKGYPGMTIVPADGILYSAYLAKTNEAKARYMESHKGDPFPGTSNVSRLTSEQNLPNFCWQEKQNDSQDKQNDSFVTTPVKFALRNITEVGGIIMFDYVSDATGIDIPGIDGKTGIGDGRIYTLDGRFVSTSTDGLPKGIYIVNKKKIIIK</sequence>
<evidence type="ECO:0000256" key="1">
    <source>
        <dbReference type="SAM" id="SignalP"/>
    </source>
</evidence>
<reference evidence="3 4" key="1">
    <citation type="submission" date="2018-06" db="EMBL/GenBank/DDBJ databases">
        <authorList>
            <consortium name="Pathogen Informatics"/>
            <person name="Doyle S."/>
        </authorList>
    </citation>
    <scope>NUCLEOTIDE SEQUENCE [LARGE SCALE GENOMIC DNA]</scope>
    <source>
        <strain evidence="3 4">NCTC13063</strain>
    </source>
</reference>
<dbReference type="PANTHER" id="PTHR41775">
    <property type="entry name" value="SECRETED PROTEIN-RELATED"/>
    <property type="match status" value="1"/>
</dbReference>
<dbReference type="EMBL" id="UGTJ01000002">
    <property type="protein sequence ID" value="SUB96701.1"/>
    <property type="molecule type" value="Genomic_DNA"/>
</dbReference>
<organism evidence="3 4">
    <name type="scientific">Segatella buccae</name>
    <dbReference type="NCBI Taxonomy" id="28126"/>
    <lineage>
        <taxon>Bacteria</taxon>
        <taxon>Pseudomonadati</taxon>
        <taxon>Bacteroidota</taxon>
        <taxon>Bacteroidia</taxon>
        <taxon>Bacteroidales</taxon>
        <taxon>Prevotellaceae</taxon>
        <taxon>Segatella</taxon>
    </lineage>
</organism>
<evidence type="ECO:0000259" key="2">
    <source>
        <dbReference type="Pfam" id="PF05547"/>
    </source>
</evidence>
<feature type="signal peptide" evidence="1">
    <location>
        <begin position="1"/>
        <end position="19"/>
    </location>
</feature>